<feature type="transmembrane region" description="Helical" evidence="7">
    <location>
        <begin position="126"/>
        <end position="145"/>
    </location>
</feature>
<keyword evidence="6 7" id="KW-0472">Membrane</keyword>
<dbReference type="EMBL" id="CP003587">
    <property type="protein sequence ID" value="AGY59398.1"/>
    <property type="molecule type" value="Genomic_DNA"/>
</dbReference>
<accession>U5QKL6</accession>
<feature type="transmembrane region" description="Helical" evidence="7">
    <location>
        <begin position="68"/>
        <end position="85"/>
    </location>
</feature>
<evidence type="ECO:0000256" key="1">
    <source>
        <dbReference type="ARBA" id="ARBA00004141"/>
    </source>
</evidence>
<reference evidence="9 10" key="1">
    <citation type="journal article" date="2013" name="PLoS ONE">
        <title>Cultivation and Complete Genome Sequencing of Gloeobacter kilaueensis sp. nov., from a Lava Cave in Kilauea Caldera, Hawai'i.</title>
        <authorList>
            <person name="Saw J.H."/>
            <person name="Schatz M."/>
            <person name="Brown M.V."/>
            <person name="Kunkel D.D."/>
            <person name="Foster J.S."/>
            <person name="Shick H."/>
            <person name="Christensen S."/>
            <person name="Hou S."/>
            <person name="Wan X."/>
            <person name="Donachie S.P."/>
        </authorList>
    </citation>
    <scope>NUCLEOTIDE SEQUENCE [LARGE SCALE GENOMIC DNA]</scope>
    <source>
        <strain evidence="10">JS</strain>
    </source>
</reference>
<evidence type="ECO:0000256" key="2">
    <source>
        <dbReference type="ARBA" id="ARBA00006464"/>
    </source>
</evidence>
<comment type="similarity">
    <text evidence="2">Belongs to the bacterial sugar transferase family.</text>
</comment>
<dbReference type="KEGG" id="glj:GKIL_3152"/>
<proteinExistence type="inferred from homology"/>
<evidence type="ECO:0000256" key="7">
    <source>
        <dbReference type="SAM" id="Phobius"/>
    </source>
</evidence>
<feature type="transmembrane region" description="Helical" evidence="7">
    <location>
        <begin position="30"/>
        <end position="48"/>
    </location>
</feature>
<dbReference type="PATRIC" id="fig|1183438.3.peg.3104"/>
<evidence type="ECO:0000259" key="8">
    <source>
        <dbReference type="Pfam" id="PF02397"/>
    </source>
</evidence>
<keyword evidence="5 7" id="KW-1133">Transmembrane helix</keyword>
<dbReference type="InterPro" id="IPR003362">
    <property type="entry name" value="Bact_transf"/>
</dbReference>
<dbReference type="GO" id="GO:0016020">
    <property type="term" value="C:membrane"/>
    <property type="evidence" value="ECO:0007669"/>
    <property type="project" value="UniProtKB-SubCell"/>
</dbReference>
<dbReference type="AlphaFoldDB" id="U5QKL6"/>
<protein>
    <submittedName>
        <fullName evidence="9">Exopolysaccharide biosynthesis polyprenyl glycosylphosphotransferase</fullName>
    </submittedName>
</protein>
<dbReference type="InterPro" id="IPR017475">
    <property type="entry name" value="EPS_sugar_tfrase"/>
</dbReference>
<gene>
    <name evidence="9" type="ORF">GKIL_3152</name>
</gene>
<dbReference type="STRING" id="1183438.GKIL_3152"/>
<dbReference type="NCBIfam" id="TIGR03025">
    <property type="entry name" value="EPS_sugtrans"/>
    <property type="match status" value="1"/>
</dbReference>
<dbReference type="Pfam" id="PF02397">
    <property type="entry name" value="Bac_transf"/>
    <property type="match status" value="1"/>
</dbReference>
<dbReference type="RefSeq" id="WP_023174660.1">
    <property type="nucleotide sequence ID" value="NC_022600.1"/>
</dbReference>
<keyword evidence="3 9" id="KW-0808">Transferase</keyword>
<dbReference type="PANTHER" id="PTHR30576">
    <property type="entry name" value="COLANIC BIOSYNTHESIS UDP-GLUCOSE LIPID CARRIER TRANSFERASE"/>
    <property type="match status" value="1"/>
</dbReference>
<evidence type="ECO:0000256" key="4">
    <source>
        <dbReference type="ARBA" id="ARBA00022692"/>
    </source>
</evidence>
<keyword evidence="10" id="KW-1185">Reference proteome</keyword>
<evidence type="ECO:0000313" key="10">
    <source>
        <dbReference type="Proteomes" id="UP000017396"/>
    </source>
</evidence>
<dbReference type="Proteomes" id="UP000017396">
    <property type="component" value="Chromosome"/>
</dbReference>
<feature type="domain" description="Bacterial sugar transferase" evidence="8">
    <location>
        <begin position="277"/>
        <end position="465"/>
    </location>
</feature>
<evidence type="ECO:0000313" key="9">
    <source>
        <dbReference type="EMBL" id="AGY59398.1"/>
    </source>
</evidence>
<name>U5QKL6_GLOK1</name>
<feature type="transmembrane region" description="Helical" evidence="7">
    <location>
        <begin position="282"/>
        <end position="303"/>
    </location>
</feature>
<sequence length="471" mass="52726">MSSSSASFVDVRAGLGLRVRRTTLMKWSRLVLLVISDYLAFLSAWSLAGQWNALKIEPGYLNFKGVPIWLIAGFMVAVIALRGLYRGGSYWRSYRDLLIAISLSVLLLHLGWFVLTGLVLPIGRSVLVAAWFLSMILAGLGREIVKRIIFYLRRRHYFCIPTFIVALGDRQAQIERQLATVGYRVVGYAAPSADNLSSLLERVIASEAQEVAVSTIDYLPGLPAFYRGLRSAGITVRWVPDRGELLLRQIGTPRILGGLPTVEVSPPLISGMDFRLKRLVDILLAGTALLVLSPLFLAIALAIRLNSAGPVFFVQQRVGVRGRPFRIYKFRSMYVDAEQRKAELMAQNEVQGPLFKLRNDPRVTAVGAFLRRTSLDELPQLINVLIGEMSLVGPRPPVPAEVEQYEKWHYDRLLVLPGITGLWQISGRSDLKDFDDVVRLDLYYIQNWSLALDLEILFKTVGVVLRAQGAY</sequence>
<feature type="transmembrane region" description="Helical" evidence="7">
    <location>
        <begin position="97"/>
        <end position="120"/>
    </location>
</feature>
<dbReference type="eggNOG" id="COG2148">
    <property type="taxonomic scope" value="Bacteria"/>
</dbReference>
<evidence type="ECO:0000256" key="6">
    <source>
        <dbReference type="ARBA" id="ARBA00023136"/>
    </source>
</evidence>
<organism evidence="9 10">
    <name type="scientific">Gloeobacter kilaueensis (strain ATCC BAA-2537 / CCAP 1431/1 / ULC 316 / JS1)</name>
    <dbReference type="NCBI Taxonomy" id="1183438"/>
    <lineage>
        <taxon>Bacteria</taxon>
        <taxon>Bacillati</taxon>
        <taxon>Cyanobacteriota</taxon>
        <taxon>Cyanophyceae</taxon>
        <taxon>Gloeobacterales</taxon>
        <taxon>Gloeobacteraceae</taxon>
        <taxon>Gloeobacter</taxon>
    </lineage>
</organism>
<evidence type="ECO:0000256" key="3">
    <source>
        <dbReference type="ARBA" id="ARBA00022679"/>
    </source>
</evidence>
<dbReference type="PANTHER" id="PTHR30576:SF10">
    <property type="entry name" value="SLL5057 PROTEIN"/>
    <property type="match status" value="1"/>
</dbReference>
<dbReference type="HOGENOM" id="CLU_024920_3_4_3"/>
<keyword evidence="4 7" id="KW-0812">Transmembrane</keyword>
<dbReference type="OrthoDB" id="467691at2"/>
<dbReference type="GO" id="GO:0016780">
    <property type="term" value="F:phosphotransferase activity, for other substituted phosphate groups"/>
    <property type="evidence" value="ECO:0007669"/>
    <property type="project" value="TreeGrafter"/>
</dbReference>
<evidence type="ECO:0000256" key="5">
    <source>
        <dbReference type="ARBA" id="ARBA00022989"/>
    </source>
</evidence>
<comment type="subcellular location">
    <subcellularLocation>
        <location evidence="1">Membrane</location>
        <topology evidence="1">Multi-pass membrane protein</topology>
    </subcellularLocation>
</comment>